<evidence type="ECO:0000313" key="1">
    <source>
        <dbReference type="EMBL" id="VTM55072.1"/>
    </source>
</evidence>
<sequence length="66" mass="7397">MASNGGRHPTGCGHLTAAGKHIPHYVFDLWAHQWRRRYATGNVVMVRYADDIVIGFDKRYDPGASV</sequence>
<keyword evidence="1" id="KW-0695">RNA-directed DNA polymerase</keyword>
<accession>A0A4P0Y3Q3</accession>
<organism evidence="1">
    <name type="scientific">Klebsiella pneumoniae</name>
    <dbReference type="NCBI Taxonomy" id="573"/>
    <lineage>
        <taxon>Bacteria</taxon>
        <taxon>Pseudomonadati</taxon>
        <taxon>Pseudomonadota</taxon>
        <taxon>Gammaproteobacteria</taxon>
        <taxon>Enterobacterales</taxon>
        <taxon>Enterobacteriaceae</taxon>
        <taxon>Klebsiella/Raoultella group</taxon>
        <taxon>Klebsiella</taxon>
        <taxon>Klebsiella pneumoniae complex</taxon>
    </lineage>
</organism>
<dbReference type="Proteomes" id="UP000507695">
    <property type="component" value="Unassembled WGS sequence"/>
</dbReference>
<name>A0A4P0Y3Q3_KLEPN</name>
<gene>
    <name evidence="1" type="ORF">NCTC9183_03345</name>
</gene>
<dbReference type="EMBL" id="CABDVL010000003">
    <property type="protein sequence ID" value="VTM55072.1"/>
    <property type="molecule type" value="Genomic_DNA"/>
</dbReference>
<dbReference type="GO" id="GO:0003964">
    <property type="term" value="F:RNA-directed DNA polymerase activity"/>
    <property type="evidence" value="ECO:0007669"/>
    <property type="project" value="UniProtKB-KW"/>
</dbReference>
<keyword evidence="1" id="KW-0808">Transferase</keyword>
<reference evidence="1" key="1">
    <citation type="submission" date="2019-04" db="EMBL/GenBank/DDBJ databases">
        <authorList>
            <consortium name="Pathogen Informatics"/>
        </authorList>
    </citation>
    <scope>NUCLEOTIDE SEQUENCE</scope>
    <source>
        <strain evidence="1">NCTC9183</strain>
    </source>
</reference>
<keyword evidence="1" id="KW-0548">Nucleotidyltransferase</keyword>
<protein>
    <submittedName>
        <fullName evidence="1">Retron-type reverse transcriptase</fullName>
    </submittedName>
</protein>
<proteinExistence type="predicted"/>
<dbReference type="AlphaFoldDB" id="A0A4P0Y3Q3"/>